<accession>A0A9W9ZMP1</accession>
<sequence length="105" mass="11264">MCLKFTSGTRTRNAHVPVGTTMASALSYLDHFFAVYPSPTSIASSSSTTSCTLPKEECVSNRGQLAAGHSRKNAVAEKHKIRNQTVINKPESCNLGDCTPDMSSK</sequence>
<dbReference type="AlphaFoldDB" id="A0A9W9ZMP1"/>
<dbReference type="Proteomes" id="UP001163046">
    <property type="component" value="Unassembled WGS sequence"/>
</dbReference>
<organism evidence="1 2">
    <name type="scientific">Desmophyllum pertusum</name>
    <dbReference type="NCBI Taxonomy" id="174260"/>
    <lineage>
        <taxon>Eukaryota</taxon>
        <taxon>Metazoa</taxon>
        <taxon>Cnidaria</taxon>
        <taxon>Anthozoa</taxon>
        <taxon>Hexacorallia</taxon>
        <taxon>Scleractinia</taxon>
        <taxon>Caryophylliina</taxon>
        <taxon>Caryophylliidae</taxon>
        <taxon>Desmophyllum</taxon>
    </lineage>
</organism>
<proteinExistence type="predicted"/>
<name>A0A9W9ZMP1_9CNID</name>
<reference evidence="1" key="1">
    <citation type="submission" date="2023-01" db="EMBL/GenBank/DDBJ databases">
        <title>Genome assembly of the deep-sea coral Lophelia pertusa.</title>
        <authorList>
            <person name="Herrera S."/>
            <person name="Cordes E."/>
        </authorList>
    </citation>
    <scope>NUCLEOTIDE SEQUENCE</scope>
    <source>
        <strain evidence="1">USNM1676648</strain>
        <tissue evidence="1">Polyp</tissue>
    </source>
</reference>
<keyword evidence="2" id="KW-1185">Reference proteome</keyword>
<dbReference type="EMBL" id="MU825895">
    <property type="protein sequence ID" value="KAJ7383678.1"/>
    <property type="molecule type" value="Genomic_DNA"/>
</dbReference>
<evidence type="ECO:0000313" key="2">
    <source>
        <dbReference type="Proteomes" id="UP001163046"/>
    </source>
</evidence>
<evidence type="ECO:0000313" key="1">
    <source>
        <dbReference type="EMBL" id="KAJ7383678.1"/>
    </source>
</evidence>
<protein>
    <submittedName>
        <fullName evidence="1">Uncharacterized protein</fullName>
    </submittedName>
</protein>
<gene>
    <name evidence="1" type="ORF">OS493_026208</name>
</gene>
<comment type="caution">
    <text evidence="1">The sequence shown here is derived from an EMBL/GenBank/DDBJ whole genome shotgun (WGS) entry which is preliminary data.</text>
</comment>